<dbReference type="SUPFAM" id="SSF50939">
    <property type="entry name" value="Sialidases"/>
    <property type="match status" value="1"/>
</dbReference>
<dbReference type="OrthoDB" id="9764969at2"/>
<dbReference type="CDD" id="cd15482">
    <property type="entry name" value="Sialidase_non-viral"/>
    <property type="match status" value="1"/>
</dbReference>
<dbReference type="RefSeq" id="WP_084291412.1">
    <property type="nucleotide sequence ID" value="NZ_FWYB01000015.1"/>
</dbReference>
<evidence type="ECO:0000256" key="1">
    <source>
        <dbReference type="SAM" id="SignalP"/>
    </source>
</evidence>
<evidence type="ECO:0008006" key="4">
    <source>
        <dbReference type="Google" id="ProtNLM"/>
    </source>
</evidence>
<dbReference type="Gene3D" id="2.120.10.10">
    <property type="match status" value="1"/>
</dbReference>
<feature type="signal peptide" evidence="1">
    <location>
        <begin position="1"/>
        <end position="16"/>
    </location>
</feature>
<proteinExistence type="predicted"/>
<reference evidence="2 3" key="1">
    <citation type="submission" date="2017-04" db="EMBL/GenBank/DDBJ databases">
        <authorList>
            <person name="Afonso C.L."/>
            <person name="Miller P.J."/>
            <person name="Scott M.A."/>
            <person name="Spackman E."/>
            <person name="Goraichik I."/>
            <person name="Dimitrov K.M."/>
            <person name="Suarez D.L."/>
            <person name="Swayne D.E."/>
        </authorList>
    </citation>
    <scope>NUCLEOTIDE SEQUENCE [LARGE SCALE GENOMIC DNA]</scope>
    <source>
        <strain evidence="2 3">DSM 19625</strain>
    </source>
</reference>
<accession>A0A1W2ES55</accession>
<evidence type="ECO:0000313" key="2">
    <source>
        <dbReference type="EMBL" id="SMD12412.1"/>
    </source>
</evidence>
<dbReference type="PROSITE" id="PS51257">
    <property type="entry name" value="PROKAR_LIPOPROTEIN"/>
    <property type="match status" value="1"/>
</dbReference>
<keyword evidence="1" id="KW-0732">Signal</keyword>
<dbReference type="Proteomes" id="UP000192678">
    <property type="component" value="Unassembled WGS sequence"/>
</dbReference>
<dbReference type="STRING" id="475255.SAMN04488101_11532"/>
<gene>
    <name evidence="2" type="ORF">SAMN04488101_11532</name>
</gene>
<sequence length="424" mass="46091">MKKISFPLLVVTLLLAACNGKPGVNESKALNTSGLEAVGPYFTSDHKGNAVLCWTEQDVQDSLYRLKYAVYDQQKDQFGRSVTVPGSAGCSVSAESMAKIVFKSDGTVMAVFAKRFPNEKSPYAGAIYYSMSADGKNWSDPDFLHSDTSHAYGRSFFDLTRLKDGELAAVWLDGRFGKSIKGSALFFNRTEKGKGFAAETCLDKGTCECCRTDFMTDEQGNLHMAYRSIMFPTALSDKQVRDMVYKKSTDNGQTFSEAKTISNDNWEINGCPHSGPSLAVTDHTLHAVWFTAGGSSGLYETSATESGFRPRQLITASGKHPQLVALANGKIAMVCEESADHGHDHMNMDHSKAGMTMSHSAPAGMSKIVLRISGNGEPENKIELTKGLEADNHAVLTPVNGGLLVAWVREGEKGASIHYTYLKQ</sequence>
<evidence type="ECO:0000313" key="3">
    <source>
        <dbReference type="Proteomes" id="UP000192678"/>
    </source>
</evidence>
<dbReference type="EMBL" id="FWYB01000015">
    <property type="protein sequence ID" value="SMD12412.1"/>
    <property type="molecule type" value="Genomic_DNA"/>
</dbReference>
<keyword evidence="3" id="KW-1185">Reference proteome</keyword>
<protein>
    <recommendedName>
        <fullName evidence="4">BNR repeat-like domain-containing protein</fullName>
    </recommendedName>
</protein>
<dbReference type="AlphaFoldDB" id="A0A1W2ES55"/>
<dbReference type="InterPro" id="IPR036278">
    <property type="entry name" value="Sialidase_sf"/>
</dbReference>
<organism evidence="2 3">
    <name type="scientific">Pedobacter nyackensis</name>
    <dbReference type="NCBI Taxonomy" id="475255"/>
    <lineage>
        <taxon>Bacteria</taxon>
        <taxon>Pseudomonadati</taxon>
        <taxon>Bacteroidota</taxon>
        <taxon>Sphingobacteriia</taxon>
        <taxon>Sphingobacteriales</taxon>
        <taxon>Sphingobacteriaceae</taxon>
        <taxon>Pedobacter</taxon>
    </lineage>
</organism>
<feature type="chain" id="PRO_5012213096" description="BNR repeat-like domain-containing protein" evidence="1">
    <location>
        <begin position="17"/>
        <end position="424"/>
    </location>
</feature>
<name>A0A1W2ES55_9SPHI</name>